<dbReference type="GeneID" id="96993257"/>
<evidence type="ECO:0000313" key="1">
    <source>
        <dbReference type="EMBL" id="AUT75940.1"/>
    </source>
</evidence>
<dbReference type="Proteomes" id="UP000236649">
    <property type="component" value="Chromosome 4"/>
</dbReference>
<evidence type="ECO:0008006" key="3">
    <source>
        <dbReference type="Google" id="ProtNLM"/>
    </source>
</evidence>
<dbReference type="RefSeq" id="WP_103154219.1">
    <property type="nucleotide sequence ID" value="NZ_CP026108.1"/>
</dbReference>
<evidence type="ECO:0000313" key="2">
    <source>
        <dbReference type="Proteomes" id="UP000236649"/>
    </source>
</evidence>
<sequence length="136" mass="15114">MYSSDNVGGSQAWHRTLEMLSSGGDDRHDRVRSIITAEPNTSSAYRAGNKVQVRILERPTNSTLIVLWSDPGRCFYGHQSWRATKARLAGRCAFSHSVIREGDEVYRPAYTSVEPQNSQAMILASVVYGTVGRHAE</sequence>
<dbReference type="EMBL" id="CP026108">
    <property type="protein sequence ID" value="AUT75940.1"/>
    <property type="molecule type" value="Genomic_DNA"/>
</dbReference>
<accession>A0AAN1MQM4</accession>
<gene>
    <name evidence="1" type="ORF">C2L64_47715</name>
</gene>
<dbReference type="Pfam" id="PF11811">
    <property type="entry name" value="DUF3331"/>
    <property type="match status" value="1"/>
</dbReference>
<organism evidence="1 2">
    <name type="scientific">Paraburkholderia hospita</name>
    <dbReference type="NCBI Taxonomy" id="169430"/>
    <lineage>
        <taxon>Bacteria</taxon>
        <taxon>Pseudomonadati</taxon>
        <taxon>Pseudomonadota</taxon>
        <taxon>Betaproteobacteria</taxon>
        <taxon>Burkholderiales</taxon>
        <taxon>Burkholderiaceae</taxon>
        <taxon>Paraburkholderia</taxon>
    </lineage>
</organism>
<dbReference type="AlphaFoldDB" id="A0AAN1MQM4"/>
<dbReference type="InterPro" id="IPR021769">
    <property type="entry name" value="DUF3331"/>
</dbReference>
<reference evidence="1 2" key="1">
    <citation type="submission" date="2018-01" db="EMBL/GenBank/DDBJ databases">
        <title>Species boundaries and ecological features among Paraburkholderia terrae DSMZ17804T, P. hospita DSMZ17164T and P. caribensis DSMZ13236T.</title>
        <authorList>
            <person name="Pratama A.A."/>
        </authorList>
    </citation>
    <scope>NUCLEOTIDE SEQUENCE [LARGE SCALE GENOMIC DNA]</scope>
    <source>
        <strain evidence="1 2">DSM 17164</strain>
    </source>
</reference>
<proteinExistence type="predicted"/>
<protein>
    <recommendedName>
        <fullName evidence="3">DUF3331 domain-containing protein</fullName>
    </recommendedName>
</protein>
<name>A0AAN1MQM4_9BURK</name>
<dbReference type="KEGG" id="phs:C2L64_47715"/>